<dbReference type="InterPro" id="IPR003810">
    <property type="entry name" value="Mntp/YtaF"/>
</dbReference>
<protein>
    <submittedName>
        <fullName evidence="6">Sporulation membrane protein YtaF</fullName>
    </submittedName>
</protein>
<accession>A0ABV6LJ24</accession>
<gene>
    <name evidence="6" type="primary">ytaF</name>
    <name evidence="6" type="ORF">ACFFGV_02010</name>
</gene>
<feature type="transmembrane region" description="Helical" evidence="5">
    <location>
        <begin position="143"/>
        <end position="163"/>
    </location>
</feature>
<dbReference type="EMBL" id="JBHLTP010000003">
    <property type="protein sequence ID" value="MFC0522364.1"/>
    <property type="molecule type" value="Genomic_DNA"/>
</dbReference>
<evidence type="ECO:0000256" key="4">
    <source>
        <dbReference type="ARBA" id="ARBA00023136"/>
    </source>
</evidence>
<keyword evidence="2 5" id="KW-0812">Transmembrane</keyword>
<keyword evidence="3 5" id="KW-1133">Transmembrane helix</keyword>
<keyword evidence="1" id="KW-1003">Cell membrane</keyword>
<keyword evidence="7" id="KW-1185">Reference proteome</keyword>
<evidence type="ECO:0000313" key="7">
    <source>
        <dbReference type="Proteomes" id="UP001589836"/>
    </source>
</evidence>
<dbReference type="Proteomes" id="UP001589836">
    <property type="component" value="Unassembled WGS sequence"/>
</dbReference>
<sequence>MEGAGDLYDLITLILLAFAVSLDSFTVGFTYGMRKMGLSVRAILLIACISALSFFASMMIGKGLSFILSPHITEVLGGSILILIGVWVIYQFFKSNRSNSSPVSKEPYIFKMEIQSLGIVIQILEKPMSADMDRSGSINGIEAILLGLALSLDAFGAGIGAAMFGFPPVYTALTIAFMSSSFLWIGLKSGYLLSYWRWVNQLSFLPGILLILLGVMKMT</sequence>
<keyword evidence="4 5" id="KW-0472">Membrane</keyword>
<feature type="transmembrane region" description="Helical" evidence="5">
    <location>
        <begin position="199"/>
        <end position="216"/>
    </location>
</feature>
<feature type="transmembrane region" description="Helical" evidence="5">
    <location>
        <begin position="12"/>
        <end position="31"/>
    </location>
</feature>
<dbReference type="RefSeq" id="WP_377344895.1">
    <property type="nucleotide sequence ID" value="NZ_JBHLTP010000003.1"/>
</dbReference>
<evidence type="ECO:0000256" key="1">
    <source>
        <dbReference type="ARBA" id="ARBA00022475"/>
    </source>
</evidence>
<evidence type="ECO:0000256" key="3">
    <source>
        <dbReference type="ARBA" id="ARBA00022989"/>
    </source>
</evidence>
<proteinExistence type="predicted"/>
<feature type="transmembrane region" description="Helical" evidence="5">
    <location>
        <begin position="169"/>
        <end position="187"/>
    </location>
</feature>
<feature type="transmembrane region" description="Helical" evidence="5">
    <location>
        <begin position="43"/>
        <end position="69"/>
    </location>
</feature>
<dbReference type="PANTHER" id="PTHR35529:SF2">
    <property type="entry name" value="SPORULATION PROTEIN YTAF-RELATED"/>
    <property type="match status" value="1"/>
</dbReference>
<evidence type="ECO:0000256" key="5">
    <source>
        <dbReference type="SAM" id="Phobius"/>
    </source>
</evidence>
<dbReference type="InterPro" id="IPR014205">
    <property type="entry name" value="Spore_YtaF"/>
</dbReference>
<feature type="transmembrane region" description="Helical" evidence="5">
    <location>
        <begin position="75"/>
        <end position="93"/>
    </location>
</feature>
<comment type="caution">
    <text evidence="6">The sequence shown here is derived from an EMBL/GenBank/DDBJ whole genome shotgun (WGS) entry which is preliminary data.</text>
</comment>
<dbReference type="PANTHER" id="PTHR35529">
    <property type="entry name" value="MANGANESE EFFLUX PUMP MNTP-RELATED"/>
    <property type="match status" value="1"/>
</dbReference>
<dbReference type="Pfam" id="PF02659">
    <property type="entry name" value="Mntp"/>
    <property type="match status" value="2"/>
</dbReference>
<reference evidence="6 7" key="1">
    <citation type="submission" date="2024-09" db="EMBL/GenBank/DDBJ databases">
        <authorList>
            <person name="Sun Q."/>
            <person name="Mori K."/>
        </authorList>
    </citation>
    <scope>NUCLEOTIDE SEQUENCE [LARGE SCALE GENOMIC DNA]</scope>
    <source>
        <strain evidence="6 7">NCAIM B.02529</strain>
    </source>
</reference>
<dbReference type="NCBIfam" id="TIGR02840">
    <property type="entry name" value="spore_YtaF"/>
    <property type="match status" value="1"/>
</dbReference>
<evidence type="ECO:0000313" key="6">
    <source>
        <dbReference type="EMBL" id="MFC0522364.1"/>
    </source>
</evidence>
<organism evidence="6 7">
    <name type="scientific">Pontibacillus salicampi</name>
    <dbReference type="NCBI Taxonomy" id="1449801"/>
    <lineage>
        <taxon>Bacteria</taxon>
        <taxon>Bacillati</taxon>
        <taxon>Bacillota</taxon>
        <taxon>Bacilli</taxon>
        <taxon>Bacillales</taxon>
        <taxon>Bacillaceae</taxon>
        <taxon>Pontibacillus</taxon>
    </lineage>
</organism>
<evidence type="ECO:0000256" key="2">
    <source>
        <dbReference type="ARBA" id="ARBA00022692"/>
    </source>
</evidence>
<name>A0ABV6LJ24_9BACI</name>